<evidence type="ECO:0000259" key="9">
    <source>
        <dbReference type="PROSITE" id="PS50198"/>
    </source>
</evidence>
<evidence type="ECO:0000256" key="7">
    <source>
        <dbReference type="SAM" id="MobiDB-lite"/>
    </source>
</evidence>
<dbReference type="InterPro" id="IPR050245">
    <property type="entry name" value="PrsA_foldase"/>
</dbReference>
<feature type="compositionally biased region" description="Polar residues" evidence="7">
    <location>
        <begin position="337"/>
        <end position="360"/>
    </location>
</feature>
<dbReference type="PANTHER" id="PTHR47245">
    <property type="entry name" value="PEPTIDYLPROLYL ISOMERASE"/>
    <property type="match status" value="1"/>
</dbReference>
<dbReference type="InterPro" id="IPR046357">
    <property type="entry name" value="PPIase_dom_sf"/>
</dbReference>
<evidence type="ECO:0000256" key="2">
    <source>
        <dbReference type="ARBA" id="ARBA00013194"/>
    </source>
</evidence>
<name>A0ABZ2YB81_9BACT</name>
<dbReference type="InterPro" id="IPR000297">
    <property type="entry name" value="PPIase_PpiC"/>
</dbReference>
<dbReference type="InterPro" id="IPR027304">
    <property type="entry name" value="Trigger_fact/SurA_dom_sf"/>
</dbReference>
<feature type="region of interest" description="Disordered" evidence="7">
    <location>
        <begin position="320"/>
        <end position="360"/>
    </location>
</feature>
<dbReference type="Pfam" id="PF13145">
    <property type="entry name" value="Rotamase_2"/>
    <property type="match status" value="1"/>
</dbReference>
<keyword evidence="3" id="KW-0732">Signal</keyword>
<proteinExistence type="predicted"/>
<keyword evidence="8" id="KW-0472">Membrane</keyword>
<keyword evidence="8" id="KW-0812">Transmembrane</keyword>
<keyword evidence="11" id="KW-1185">Reference proteome</keyword>
<gene>
    <name evidence="10" type="ORF">QBE54_07470</name>
</gene>
<organism evidence="10 11">
    <name type="scientific">Thermatribacter velox</name>
    <dbReference type="NCBI Taxonomy" id="3039681"/>
    <lineage>
        <taxon>Bacteria</taxon>
        <taxon>Pseudomonadati</taxon>
        <taxon>Atribacterota</taxon>
        <taxon>Atribacteria</taxon>
        <taxon>Atribacterales</taxon>
        <taxon>Thermatribacteraceae</taxon>
        <taxon>Thermatribacter</taxon>
    </lineage>
</organism>
<comment type="catalytic activity">
    <reaction evidence="1">
        <text>[protein]-peptidylproline (omega=180) = [protein]-peptidylproline (omega=0)</text>
        <dbReference type="Rhea" id="RHEA:16237"/>
        <dbReference type="Rhea" id="RHEA-COMP:10747"/>
        <dbReference type="Rhea" id="RHEA-COMP:10748"/>
        <dbReference type="ChEBI" id="CHEBI:83833"/>
        <dbReference type="ChEBI" id="CHEBI:83834"/>
        <dbReference type="EC" id="5.2.1.8"/>
    </reaction>
</comment>
<dbReference type="Pfam" id="PF13624">
    <property type="entry name" value="SurA_N_3"/>
    <property type="match status" value="1"/>
</dbReference>
<dbReference type="Gene3D" id="1.10.4030.10">
    <property type="entry name" value="Porin chaperone SurA, peptide-binding domain"/>
    <property type="match status" value="1"/>
</dbReference>
<evidence type="ECO:0000313" key="11">
    <source>
        <dbReference type="Proteomes" id="UP001461341"/>
    </source>
</evidence>
<dbReference type="EMBL" id="CP121689">
    <property type="protein sequence ID" value="WZL75426.1"/>
    <property type="molecule type" value="Genomic_DNA"/>
</dbReference>
<sequence length="360" mass="41121">MMRSLRKNLDVILIIVVVAFAVTIYYGYGAYRRSGRTTQAAAATVNNTVITFSELDAAFRNLLSRYDSKTLNQMDEKAFEFLRMMTLENLINNELLYQEARSRKIKVSAQEIEEQLNAIKANFPSEKEFNDFLSYQRLSLPVLRESIKRELMIQKLIDSLAQDIEIPEEEIQKYYNEHISLFTTPAQYHLRQITVPSQEEADKALKRIYLGEDFSKVAQEISQDQYASNGGDLGWVSEALIPEEARGAIKELADRPNAVTGVIKIGDLYRIYQVLEFKPEQVTPFEEAKEDIRKILENEQKNVRLEHLISELREKSTITISEALKSQESQEAESESTPQGASSEDQTPATSENNTEESTP</sequence>
<protein>
    <recommendedName>
        <fullName evidence="2">peptidylprolyl isomerase</fullName>
        <ecNumber evidence="2">5.2.1.8</ecNumber>
    </recommendedName>
</protein>
<dbReference type="Gene3D" id="3.10.50.40">
    <property type="match status" value="1"/>
</dbReference>
<dbReference type="SUPFAM" id="SSF54534">
    <property type="entry name" value="FKBP-like"/>
    <property type="match status" value="1"/>
</dbReference>
<evidence type="ECO:0000256" key="4">
    <source>
        <dbReference type="ARBA" id="ARBA00023110"/>
    </source>
</evidence>
<reference evidence="10 11" key="1">
    <citation type="submission" date="2023-03" db="EMBL/GenBank/DDBJ databases">
        <title>Novel Species.</title>
        <authorList>
            <person name="Ma S."/>
        </authorList>
    </citation>
    <scope>NUCLEOTIDE SEQUENCE [LARGE SCALE GENOMIC DNA]</scope>
    <source>
        <strain evidence="10 11">B11</strain>
    </source>
</reference>
<evidence type="ECO:0000256" key="8">
    <source>
        <dbReference type="SAM" id="Phobius"/>
    </source>
</evidence>
<dbReference type="Proteomes" id="UP001461341">
    <property type="component" value="Chromosome"/>
</dbReference>
<feature type="transmembrane region" description="Helical" evidence="8">
    <location>
        <begin position="12"/>
        <end position="31"/>
    </location>
</feature>
<evidence type="ECO:0000256" key="1">
    <source>
        <dbReference type="ARBA" id="ARBA00000971"/>
    </source>
</evidence>
<dbReference type="PANTHER" id="PTHR47245:SF1">
    <property type="entry name" value="FOLDASE PROTEIN PRSA"/>
    <property type="match status" value="1"/>
</dbReference>
<keyword evidence="4 6" id="KW-0697">Rotamase</keyword>
<evidence type="ECO:0000256" key="6">
    <source>
        <dbReference type="PROSITE-ProRule" id="PRU00278"/>
    </source>
</evidence>
<feature type="domain" description="PpiC" evidence="9">
    <location>
        <begin position="185"/>
        <end position="276"/>
    </location>
</feature>
<evidence type="ECO:0000313" key="10">
    <source>
        <dbReference type="EMBL" id="WZL75426.1"/>
    </source>
</evidence>
<evidence type="ECO:0000256" key="3">
    <source>
        <dbReference type="ARBA" id="ARBA00022729"/>
    </source>
</evidence>
<dbReference type="RefSeq" id="WP_369017573.1">
    <property type="nucleotide sequence ID" value="NZ_CP121689.1"/>
</dbReference>
<evidence type="ECO:0000256" key="5">
    <source>
        <dbReference type="ARBA" id="ARBA00023235"/>
    </source>
</evidence>
<dbReference type="SUPFAM" id="SSF109998">
    <property type="entry name" value="Triger factor/SurA peptide-binding domain-like"/>
    <property type="match status" value="1"/>
</dbReference>
<accession>A0ABZ2YB81</accession>
<dbReference type="EC" id="5.2.1.8" evidence="2"/>
<keyword evidence="5 6" id="KW-0413">Isomerase</keyword>
<dbReference type="PROSITE" id="PS50198">
    <property type="entry name" value="PPIC_PPIASE_2"/>
    <property type="match status" value="1"/>
</dbReference>
<keyword evidence="8" id="KW-1133">Transmembrane helix</keyword>